<feature type="compositionally biased region" description="Basic and acidic residues" evidence="1">
    <location>
        <begin position="1"/>
        <end position="10"/>
    </location>
</feature>
<feature type="region of interest" description="Disordered" evidence="1">
    <location>
        <begin position="346"/>
        <end position="371"/>
    </location>
</feature>
<evidence type="ECO:0000259" key="2">
    <source>
        <dbReference type="Pfam" id="PF14111"/>
    </source>
</evidence>
<dbReference type="InterPro" id="IPR040256">
    <property type="entry name" value="At4g02000-like"/>
</dbReference>
<gene>
    <name evidence="3" type="ORF">CDL12_19422</name>
</gene>
<dbReference type="InterPro" id="IPR025558">
    <property type="entry name" value="DUF4283"/>
</dbReference>
<evidence type="ECO:0000256" key="1">
    <source>
        <dbReference type="SAM" id="MobiDB-lite"/>
    </source>
</evidence>
<dbReference type="STRING" id="429701.A0A2G9GRS6"/>
<dbReference type="Pfam" id="PF14111">
    <property type="entry name" value="DUF4283"/>
    <property type="match status" value="1"/>
</dbReference>
<sequence length="371" mass="41633">MLSENREKEPSPASPTEKTSPSSSFPSTAGPDGAPLARSYADTLREGAPNRKPQFLNLEFPKIGNLSSCNGAKMAVFSEEEVSQLSVPFQHTLVGKFSFGRPPLASIKQHFLSLECFSVRIQLLNQRHVLIFLNNADDFAKLWLRREVFIDSLPMRLFKWSPSFNVKHEPSVAPLWVRISGLPIHLFDKCALFTIDGLIGEPFKIDEATCNLSRINYARVCIEIDLKHQPPSEIRVMNAGELLSVLVVYERLPKYCSYCHHLGHEENACYIKQAGPRPRRNLRKQPDIHSKGKEKVTEVEPKDFTIAGPSRIRTEDKFEPPILSGVSLHNTFDALAIVPHVKTVNELNSDEGDENAASEMKSESNEAETDD</sequence>
<protein>
    <recommendedName>
        <fullName evidence="2">DUF4283 domain-containing protein</fullName>
    </recommendedName>
</protein>
<evidence type="ECO:0000313" key="3">
    <source>
        <dbReference type="EMBL" id="PIN08004.1"/>
    </source>
</evidence>
<evidence type="ECO:0000313" key="4">
    <source>
        <dbReference type="Proteomes" id="UP000231279"/>
    </source>
</evidence>
<feature type="domain" description="DUF4283" evidence="2">
    <location>
        <begin position="89"/>
        <end position="166"/>
    </location>
</feature>
<dbReference type="AlphaFoldDB" id="A0A2G9GRS6"/>
<reference evidence="4" key="1">
    <citation type="journal article" date="2018" name="Gigascience">
        <title>Genome assembly of the Pink Ipe (Handroanthus impetiginosus, Bignoniaceae), a highly valued, ecologically keystone Neotropical timber forest tree.</title>
        <authorList>
            <person name="Silva-Junior O.B."/>
            <person name="Grattapaglia D."/>
            <person name="Novaes E."/>
            <person name="Collevatti R.G."/>
        </authorList>
    </citation>
    <scope>NUCLEOTIDE SEQUENCE [LARGE SCALE GENOMIC DNA]</scope>
    <source>
        <strain evidence="4">cv. UFG-1</strain>
    </source>
</reference>
<dbReference type="EMBL" id="NKXS01003932">
    <property type="protein sequence ID" value="PIN08004.1"/>
    <property type="molecule type" value="Genomic_DNA"/>
</dbReference>
<dbReference type="Proteomes" id="UP000231279">
    <property type="component" value="Unassembled WGS sequence"/>
</dbReference>
<name>A0A2G9GRS6_9LAMI</name>
<dbReference type="PANTHER" id="PTHR31286:SF179">
    <property type="entry name" value="RNASE H TYPE-1 DOMAIN-CONTAINING PROTEIN"/>
    <property type="match status" value="1"/>
</dbReference>
<comment type="caution">
    <text evidence="3">The sequence shown here is derived from an EMBL/GenBank/DDBJ whole genome shotgun (WGS) entry which is preliminary data.</text>
</comment>
<dbReference type="OrthoDB" id="913442at2759"/>
<dbReference type="PANTHER" id="PTHR31286">
    <property type="entry name" value="GLYCINE-RICH CELL WALL STRUCTURAL PROTEIN 1.8-LIKE"/>
    <property type="match status" value="1"/>
</dbReference>
<accession>A0A2G9GRS6</accession>
<proteinExistence type="predicted"/>
<feature type="region of interest" description="Disordered" evidence="1">
    <location>
        <begin position="1"/>
        <end position="39"/>
    </location>
</feature>
<keyword evidence="4" id="KW-1185">Reference proteome</keyword>
<organism evidence="3 4">
    <name type="scientific">Handroanthus impetiginosus</name>
    <dbReference type="NCBI Taxonomy" id="429701"/>
    <lineage>
        <taxon>Eukaryota</taxon>
        <taxon>Viridiplantae</taxon>
        <taxon>Streptophyta</taxon>
        <taxon>Embryophyta</taxon>
        <taxon>Tracheophyta</taxon>
        <taxon>Spermatophyta</taxon>
        <taxon>Magnoliopsida</taxon>
        <taxon>eudicotyledons</taxon>
        <taxon>Gunneridae</taxon>
        <taxon>Pentapetalae</taxon>
        <taxon>asterids</taxon>
        <taxon>lamiids</taxon>
        <taxon>Lamiales</taxon>
        <taxon>Bignoniaceae</taxon>
        <taxon>Crescentiina</taxon>
        <taxon>Tabebuia alliance</taxon>
        <taxon>Handroanthus</taxon>
    </lineage>
</organism>
<feature type="compositionally biased region" description="Polar residues" evidence="1">
    <location>
        <begin position="14"/>
        <end position="27"/>
    </location>
</feature>